<proteinExistence type="predicted"/>
<protein>
    <submittedName>
        <fullName evidence="1">Uncharacterized protein</fullName>
    </submittedName>
</protein>
<dbReference type="Proteomes" id="UP001222377">
    <property type="component" value="Unassembled WGS sequence"/>
</dbReference>
<name>A0AAP4DJ12_BACAM</name>
<dbReference type="EMBL" id="JARKHX010000004">
    <property type="protein sequence ID" value="MDF4194816.1"/>
    <property type="molecule type" value="Genomic_DNA"/>
</dbReference>
<sequence length="75" mass="8923">MATKMITVWYKYDDKGGEAKMNHIEDGWVNGEYPKPIDTSFTNQEAWKKSTWERKHAYLDEQYRVLSVPPANWIK</sequence>
<gene>
    <name evidence="1" type="ORF">PV946_13740</name>
</gene>
<evidence type="ECO:0000313" key="1">
    <source>
        <dbReference type="EMBL" id="MDF4194816.1"/>
    </source>
</evidence>
<accession>A0AAP4DJ12</accession>
<dbReference type="AlphaFoldDB" id="A0AAP4DJ12"/>
<dbReference type="RefSeq" id="WP_276351185.1">
    <property type="nucleotide sequence ID" value="NZ_JARKHX010000004.1"/>
</dbReference>
<evidence type="ECO:0000313" key="2">
    <source>
        <dbReference type="Proteomes" id="UP001222377"/>
    </source>
</evidence>
<organism evidence="1 2">
    <name type="scientific">Bacillus amyloliquefaciens</name>
    <name type="common">Bacillus velezensis</name>
    <dbReference type="NCBI Taxonomy" id="1390"/>
    <lineage>
        <taxon>Bacteria</taxon>
        <taxon>Bacillati</taxon>
        <taxon>Bacillota</taxon>
        <taxon>Bacilli</taxon>
        <taxon>Bacillales</taxon>
        <taxon>Bacillaceae</taxon>
        <taxon>Bacillus</taxon>
        <taxon>Bacillus amyloliquefaciens group</taxon>
    </lineage>
</organism>
<reference evidence="1" key="1">
    <citation type="submission" date="2023-02" db="EMBL/GenBank/DDBJ databases">
        <title>Draft Whole-Genome Sequences of Bacillus Strains of Potential Probiotic for Poultry.</title>
        <authorList>
            <person name="Ma L.M."/>
            <person name="Lopez-Guerra N."/>
            <person name="Zhang G."/>
        </authorList>
    </citation>
    <scope>NUCLEOTIDE SEQUENCE</scope>
    <source>
        <strain evidence="1">OSU1013-24</strain>
    </source>
</reference>
<comment type="caution">
    <text evidence="1">The sequence shown here is derived from an EMBL/GenBank/DDBJ whole genome shotgun (WGS) entry which is preliminary data.</text>
</comment>